<keyword evidence="6" id="KW-0812">Transmembrane</keyword>
<dbReference type="PROSITE" id="PS51841">
    <property type="entry name" value="LTD"/>
    <property type="match status" value="1"/>
</dbReference>
<dbReference type="InterPro" id="IPR005135">
    <property type="entry name" value="Endo/exonuclease/phosphatase"/>
</dbReference>
<evidence type="ECO:0000256" key="2">
    <source>
        <dbReference type="ARBA" id="ARBA00022525"/>
    </source>
</evidence>
<dbReference type="PANTHER" id="PTHR42834:SF1">
    <property type="entry name" value="ENDONUCLEASE_EXONUCLEASE_PHOSPHATASE FAMILY PROTEIN (AFU_ORTHOLOGUE AFUA_3G09210)"/>
    <property type="match status" value="1"/>
</dbReference>
<feature type="compositionally biased region" description="Acidic residues" evidence="5">
    <location>
        <begin position="846"/>
        <end position="855"/>
    </location>
</feature>
<dbReference type="KEGG" id="ahm:TL08_00875"/>
<reference evidence="11" key="1">
    <citation type="submission" date="2016-03" db="EMBL/GenBank/DDBJ databases">
        <title>Complete genome sequence of the type strain Actinoalloteichus hymeniacidonis DSM 45092.</title>
        <authorList>
            <person name="Schaffert L."/>
            <person name="Albersmeier A."/>
            <person name="Winkler A."/>
            <person name="Kalinowski J."/>
            <person name="Zotchev S."/>
            <person name="Ruckert C."/>
        </authorList>
    </citation>
    <scope>NUCLEOTIDE SEQUENCE [LARGE SCALE GENOMIC DNA]</scope>
    <source>
        <strain evidence="11">HPA177(T) (DSM 45092(T))</strain>
    </source>
</reference>
<keyword evidence="1" id="KW-0134">Cell wall</keyword>
<name>A0AAC9MWE8_9PSEU</name>
<dbReference type="PROSITE" id="PS50847">
    <property type="entry name" value="GRAM_POS_ANCHORING"/>
    <property type="match status" value="1"/>
</dbReference>
<accession>A0AAC9MWE8</accession>
<proteinExistence type="predicted"/>
<feature type="transmembrane region" description="Helical" evidence="6">
    <location>
        <begin position="879"/>
        <end position="899"/>
    </location>
</feature>
<keyword evidence="4" id="KW-0572">Peptidoglycan-anchor</keyword>
<evidence type="ECO:0000256" key="1">
    <source>
        <dbReference type="ARBA" id="ARBA00022512"/>
    </source>
</evidence>
<dbReference type="Proteomes" id="UP000095210">
    <property type="component" value="Chromosome"/>
</dbReference>
<dbReference type="Pfam" id="PF19580">
    <property type="entry name" value="Exo_endo_phos_3"/>
    <property type="match status" value="1"/>
</dbReference>
<feature type="compositionally biased region" description="Gly residues" evidence="5">
    <location>
        <begin position="826"/>
        <end position="843"/>
    </location>
</feature>
<gene>
    <name evidence="10" type="ORF">TL08_00875</name>
</gene>
<dbReference type="RefSeq" id="WP_069845829.1">
    <property type="nucleotide sequence ID" value="NZ_CP014859.1"/>
</dbReference>
<evidence type="ECO:0000256" key="6">
    <source>
        <dbReference type="SAM" id="Phobius"/>
    </source>
</evidence>
<dbReference type="InterPro" id="IPR036691">
    <property type="entry name" value="Endo/exonu/phosph_ase_sf"/>
</dbReference>
<feature type="domain" description="LTD" evidence="9">
    <location>
        <begin position="28"/>
        <end position="166"/>
    </location>
</feature>
<evidence type="ECO:0000313" key="11">
    <source>
        <dbReference type="Proteomes" id="UP000095210"/>
    </source>
</evidence>
<keyword evidence="6" id="KW-1133">Transmembrane helix</keyword>
<evidence type="ECO:0000313" key="10">
    <source>
        <dbReference type="EMBL" id="AOS61019.1"/>
    </source>
</evidence>
<evidence type="ECO:0000256" key="7">
    <source>
        <dbReference type="SAM" id="SignalP"/>
    </source>
</evidence>
<dbReference type="EMBL" id="CP014859">
    <property type="protein sequence ID" value="AOS61019.1"/>
    <property type="molecule type" value="Genomic_DNA"/>
</dbReference>
<dbReference type="NCBIfam" id="TIGR01167">
    <property type="entry name" value="LPXTG_anchor"/>
    <property type="match status" value="1"/>
</dbReference>
<dbReference type="InterPro" id="IPR001322">
    <property type="entry name" value="Lamin_tail_dom"/>
</dbReference>
<keyword evidence="3 7" id="KW-0732">Signal</keyword>
<protein>
    <submittedName>
        <fullName evidence="10">Extracellular nuclease</fullName>
    </submittedName>
</protein>
<feature type="region of interest" description="Disordered" evidence="5">
    <location>
        <begin position="824"/>
        <end position="859"/>
    </location>
</feature>
<evidence type="ECO:0000256" key="3">
    <source>
        <dbReference type="ARBA" id="ARBA00022729"/>
    </source>
</evidence>
<dbReference type="InterPro" id="IPR019931">
    <property type="entry name" value="LPXTG_anchor"/>
</dbReference>
<keyword evidence="2" id="KW-0964">Secreted</keyword>
<feature type="chain" id="PRO_5042004724" evidence="7">
    <location>
        <begin position="33"/>
        <end position="913"/>
    </location>
</feature>
<evidence type="ECO:0000256" key="5">
    <source>
        <dbReference type="SAM" id="MobiDB-lite"/>
    </source>
</evidence>
<dbReference type="CDD" id="cd04486">
    <property type="entry name" value="YhcR_OBF_like"/>
    <property type="match status" value="1"/>
</dbReference>
<dbReference type="Gene3D" id="3.60.10.10">
    <property type="entry name" value="Endonuclease/exonuclease/phosphatase"/>
    <property type="match status" value="1"/>
</dbReference>
<dbReference type="AlphaFoldDB" id="A0AAC9MWE8"/>
<keyword evidence="6" id="KW-0472">Membrane</keyword>
<evidence type="ECO:0000259" key="9">
    <source>
        <dbReference type="PROSITE" id="PS51841"/>
    </source>
</evidence>
<feature type="region of interest" description="Disordered" evidence="5">
    <location>
        <begin position="169"/>
        <end position="234"/>
    </location>
</feature>
<dbReference type="InterPro" id="IPR006311">
    <property type="entry name" value="TAT_signal"/>
</dbReference>
<feature type="domain" description="Gram-positive cocci surface proteins LPxTG" evidence="8">
    <location>
        <begin position="870"/>
        <end position="908"/>
    </location>
</feature>
<keyword evidence="11" id="KW-1185">Reference proteome</keyword>
<feature type="signal peptide" evidence="7">
    <location>
        <begin position="1"/>
        <end position="32"/>
    </location>
</feature>
<evidence type="ECO:0000256" key="4">
    <source>
        <dbReference type="ARBA" id="ARBA00023088"/>
    </source>
</evidence>
<dbReference type="SUPFAM" id="SSF56219">
    <property type="entry name" value="DNase I-like"/>
    <property type="match status" value="1"/>
</dbReference>
<sequence>MRLTSLSRRAGAGAVAALAVAANLALVPTAAAQSSDLVIAEIYGGGGNIGATLTNDFVVLGNRGSAEVPVDDLSVQYLPAEPGPTSKWQSTPLAGTVEPAGRFLVAQGLGDGGSVELPEPDAVGEIAMSASRGTVAVVNGTEPLDCLTEVDCAEDERIIDVVGYGAAEVREGEPAEGTTNTTSVSRDAELSDTDDNSVDFTAGEPAPINSSGETPGTPEDPEEPELPETPEEPGEVRIHDIQGVTRISPLADEQVDGVPGVVTGINSFGSSQGFWFQDVEGDGDDRTSEGMFVFTSDTTPDVAVGDEVLVSGTVDAYRPGGDSGAAQSITQLANATWTVLSNDNELPEAEILDADAVPRALAPEAGGDIEELELAPTEYALDFYASRENMLVKVMDAPVVGPTDAYDALWVTTKPTQNRSERGGTVYQDYADSNTGRLKIESLIPFAERPFPIADVGDELRGVTEGPLYYSQYGGYLIKATTLGTHLTGGLTREITRDTESWELAVATYNVENLSPADDQAKFDRLAGGIVENLASPDIVALEEIQDESGPEDDGVVAADGTLNQFVAAIEAAGGPSYEWRQIDPNDKQDGGAPGGNIRTAFLFDPARVSFVDIEGGDADTSVEVQVDAEDRAELSVSPGRIDPANSAWDDSRKPLVGQFRFEDRNVFVVANHFASKGGDQALHGRFQPPVRSSETQRLAQAAAVRTFVDEIAEVDPAANVLVVGDLNDFQFSPVLDTLTEADVLVNPMEWLPSTEQYGYVFDGNSQALDHLLVSGNLSERADYDPVRINAEFADQASDHDPQIVRFRPLHGDAEIDAAEQEEYYGAGGGPGDGDGGGAGPGDGPTPDEDPEEDPAPVTKVPELAGAAGLANTGVSGTLFLVIGALVLLVGGGTAIFLARRKKSGAGEAEQTD</sequence>
<evidence type="ECO:0000259" key="8">
    <source>
        <dbReference type="PROSITE" id="PS50847"/>
    </source>
</evidence>
<dbReference type="GO" id="GO:0003824">
    <property type="term" value="F:catalytic activity"/>
    <property type="evidence" value="ECO:0007669"/>
    <property type="project" value="InterPro"/>
</dbReference>
<organism evidence="10 11">
    <name type="scientific">Actinoalloteichus hymeniacidonis</name>
    <dbReference type="NCBI Taxonomy" id="340345"/>
    <lineage>
        <taxon>Bacteria</taxon>
        <taxon>Bacillati</taxon>
        <taxon>Actinomycetota</taxon>
        <taxon>Actinomycetes</taxon>
        <taxon>Pseudonocardiales</taxon>
        <taxon>Pseudonocardiaceae</taxon>
        <taxon>Actinoalloteichus</taxon>
    </lineage>
</organism>
<dbReference type="PROSITE" id="PS51318">
    <property type="entry name" value="TAT"/>
    <property type="match status" value="1"/>
</dbReference>
<feature type="compositionally biased region" description="Acidic residues" evidence="5">
    <location>
        <begin position="219"/>
        <end position="233"/>
    </location>
</feature>
<dbReference type="PANTHER" id="PTHR42834">
    <property type="entry name" value="ENDONUCLEASE/EXONUCLEASE/PHOSPHATASE FAMILY PROTEIN (AFU_ORTHOLOGUE AFUA_3G09210)"/>
    <property type="match status" value="1"/>
</dbReference>